<accession>A0A1D6ERN4</accession>
<protein>
    <submittedName>
        <fullName evidence="1">Uncharacterized protein</fullName>
    </submittedName>
</protein>
<proteinExistence type="predicted"/>
<organism evidence="1">
    <name type="scientific">Zea mays</name>
    <name type="common">Maize</name>
    <dbReference type="NCBI Taxonomy" id="4577"/>
    <lineage>
        <taxon>Eukaryota</taxon>
        <taxon>Viridiplantae</taxon>
        <taxon>Streptophyta</taxon>
        <taxon>Embryophyta</taxon>
        <taxon>Tracheophyta</taxon>
        <taxon>Spermatophyta</taxon>
        <taxon>Magnoliopsida</taxon>
        <taxon>Liliopsida</taxon>
        <taxon>Poales</taxon>
        <taxon>Poaceae</taxon>
        <taxon>PACMAD clade</taxon>
        <taxon>Panicoideae</taxon>
        <taxon>Andropogonodae</taxon>
        <taxon>Andropogoneae</taxon>
        <taxon>Tripsacinae</taxon>
        <taxon>Zea</taxon>
    </lineage>
</organism>
<dbReference type="AlphaFoldDB" id="A0A1D6ERN4"/>
<evidence type="ECO:0000313" key="1">
    <source>
        <dbReference type="EMBL" id="ONM22398.1"/>
    </source>
</evidence>
<sequence>MQCTSLLLTLPSCLRQSLRKLEWLRQVILKRSHGCNKYTHPDIVHKTITTWQTQVISTHRSQKSLSLGEASIHSLLNILAFLCSIFVLYLDSIKLFLSSNICWTMDAPEPFAFIHLFTRVVEDCLH</sequence>
<dbReference type="InParanoid" id="A0A1D6ERN4"/>
<dbReference type="EMBL" id="CM007648">
    <property type="protein sequence ID" value="ONM22398.1"/>
    <property type="molecule type" value="Genomic_DNA"/>
</dbReference>
<name>A0A1D6ERN4_MAIZE</name>
<gene>
    <name evidence="1" type="ORF">ZEAMMB73_Zm00001d005946</name>
</gene>
<reference evidence="1" key="1">
    <citation type="submission" date="2015-12" db="EMBL/GenBank/DDBJ databases">
        <title>Update maize B73 reference genome by single molecule sequencing technologies.</title>
        <authorList>
            <consortium name="Maize Genome Sequencing Project"/>
            <person name="Ware D."/>
        </authorList>
    </citation>
    <scope>NUCLEOTIDE SEQUENCE [LARGE SCALE GENOMIC DNA]</scope>
    <source>
        <tissue evidence="1">Seedling</tissue>
    </source>
</reference>